<accession>A0A1X1YYF0</accession>
<dbReference type="Proteomes" id="UP000193781">
    <property type="component" value="Unassembled WGS sequence"/>
</dbReference>
<feature type="domain" description="HTH cro/C1-type" evidence="2">
    <location>
        <begin position="29"/>
        <end position="81"/>
    </location>
</feature>
<name>A0A1X1YYF0_9MYCO</name>
<dbReference type="Gene3D" id="1.10.260.40">
    <property type="entry name" value="lambda repressor-like DNA-binding domains"/>
    <property type="match status" value="2"/>
</dbReference>
<feature type="domain" description="HTH cro/C1-type" evidence="2">
    <location>
        <begin position="94"/>
        <end position="145"/>
    </location>
</feature>
<dbReference type="PROSITE" id="PS50943">
    <property type="entry name" value="HTH_CROC1"/>
    <property type="match status" value="2"/>
</dbReference>
<organism evidence="3 4">
    <name type="scientific">Mycobacterium nebraskense</name>
    <dbReference type="NCBI Taxonomy" id="244292"/>
    <lineage>
        <taxon>Bacteria</taxon>
        <taxon>Bacillati</taxon>
        <taxon>Actinomycetota</taxon>
        <taxon>Actinomycetes</taxon>
        <taxon>Mycobacteriales</taxon>
        <taxon>Mycobacteriaceae</taxon>
        <taxon>Mycobacterium</taxon>
    </lineage>
</organism>
<reference evidence="3 4" key="1">
    <citation type="submission" date="2016-01" db="EMBL/GenBank/DDBJ databases">
        <title>The new phylogeny of the genus Mycobacterium.</title>
        <authorList>
            <person name="Tarcisio F."/>
            <person name="Conor M."/>
            <person name="Antonella G."/>
            <person name="Elisabetta G."/>
            <person name="Giulia F.S."/>
            <person name="Sara T."/>
            <person name="Anna F."/>
            <person name="Clotilde B."/>
            <person name="Roberto B."/>
            <person name="Veronica D.S."/>
            <person name="Fabio R."/>
            <person name="Monica P."/>
            <person name="Olivier J."/>
            <person name="Enrico T."/>
            <person name="Nicola S."/>
        </authorList>
    </citation>
    <scope>NUCLEOTIDE SEQUENCE [LARGE SCALE GENOMIC DNA]</scope>
    <source>
        <strain evidence="3 4">DSM 44803</strain>
    </source>
</reference>
<dbReference type="PANTHER" id="PTHR46558">
    <property type="entry name" value="TRACRIPTIONAL REGULATORY PROTEIN-RELATED-RELATED"/>
    <property type="match status" value="1"/>
</dbReference>
<dbReference type="AlphaFoldDB" id="A0A1X1YYF0"/>
<evidence type="ECO:0000313" key="4">
    <source>
        <dbReference type="Proteomes" id="UP000193781"/>
    </source>
</evidence>
<comment type="caution">
    <text evidence="3">The sequence shown here is derived from an EMBL/GenBank/DDBJ whole genome shotgun (WGS) entry which is preliminary data.</text>
</comment>
<dbReference type="InterPro" id="IPR001387">
    <property type="entry name" value="Cro/C1-type_HTH"/>
</dbReference>
<dbReference type="Pfam" id="PF13560">
    <property type="entry name" value="HTH_31"/>
    <property type="match status" value="1"/>
</dbReference>
<dbReference type="GO" id="GO:0003677">
    <property type="term" value="F:DNA binding"/>
    <property type="evidence" value="ECO:0007669"/>
    <property type="project" value="UniProtKB-KW"/>
</dbReference>
<evidence type="ECO:0000256" key="1">
    <source>
        <dbReference type="ARBA" id="ARBA00023125"/>
    </source>
</evidence>
<dbReference type="EMBL" id="LQPH01000164">
    <property type="protein sequence ID" value="ORW16117.1"/>
    <property type="molecule type" value="Genomic_DNA"/>
</dbReference>
<evidence type="ECO:0000313" key="3">
    <source>
        <dbReference type="EMBL" id="ORW16117.1"/>
    </source>
</evidence>
<keyword evidence="4" id="KW-1185">Reference proteome</keyword>
<dbReference type="PANTHER" id="PTHR46558:SF4">
    <property type="entry name" value="DNA-BIDING PHAGE PROTEIN"/>
    <property type="match status" value="1"/>
</dbReference>
<dbReference type="CDD" id="cd00093">
    <property type="entry name" value="HTH_XRE"/>
    <property type="match status" value="2"/>
</dbReference>
<dbReference type="Pfam" id="PF01381">
    <property type="entry name" value="HTH_3"/>
    <property type="match status" value="1"/>
</dbReference>
<dbReference type="SMART" id="SM00530">
    <property type="entry name" value="HTH_XRE"/>
    <property type="match status" value="2"/>
</dbReference>
<evidence type="ECO:0000259" key="2">
    <source>
        <dbReference type="PROSITE" id="PS50943"/>
    </source>
</evidence>
<dbReference type="SUPFAM" id="SSF47413">
    <property type="entry name" value="lambda repressor-like DNA-binding domains"/>
    <property type="match status" value="2"/>
</dbReference>
<keyword evidence="1" id="KW-0238">DNA-binding</keyword>
<sequence length="161" mass="17474">MSSHGPSSPARGAMSRRVLRGFNPTEFVALRLRRGLTVSEVARLADVAHSTVHAWEAGTRTPQVDLLVRVMALLDAPIADVVTIEPEERYPGDWRVIRGLTQPQLAALAGIATNTLRGIERGDQGLTDTNAATLARVLDISVEQYRAAYQRARTRPPGTPA</sequence>
<gene>
    <name evidence="3" type="ORF">AWC17_15375</name>
</gene>
<proteinExistence type="predicted"/>
<protein>
    <submittedName>
        <fullName evidence="3">XRE family transcriptional regulator</fullName>
    </submittedName>
</protein>
<dbReference type="InterPro" id="IPR010982">
    <property type="entry name" value="Lambda_DNA-bd_dom_sf"/>
</dbReference>